<name>A0A7W9MSY6_9ACTN</name>
<keyword evidence="1" id="KW-0472">Membrane</keyword>
<feature type="transmembrane region" description="Helical" evidence="1">
    <location>
        <begin position="6"/>
        <end position="23"/>
    </location>
</feature>
<keyword evidence="1" id="KW-0812">Transmembrane</keyword>
<protein>
    <submittedName>
        <fullName evidence="2">Uncharacterized protein</fullName>
    </submittedName>
</protein>
<comment type="caution">
    <text evidence="2">The sequence shown here is derived from an EMBL/GenBank/DDBJ whole genome shotgun (WGS) entry which is preliminary data.</text>
</comment>
<evidence type="ECO:0000313" key="3">
    <source>
        <dbReference type="Proteomes" id="UP000549971"/>
    </source>
</evidence>
<dbReference type="Proteomes" id="UP000549971">
    <property type="component" value="Unassembled WGS sequence"/>
</dbReference>
<accession>A0A7W9MSY6</accession>
<proteinExistence type="predicted"/>
<feature type="transmembrane region" description="Helical" evidence="1">
    <location>
        <begin position="30"/>
        <end position="49"/>
    </location>
</feature>
<dbReference type="AlphaFoldDB" id="A0A7W9MSY6"/>
<gene>
    <name evidence="2" type="ORF">HDA39_001396</name>
</gene>
<keyword evidence="1" id="KW-1133">Transmembrane helix</keyword>
<sequence length="51" mass="5822">MPTNEGMLLLIAILIAVFTIRYWRRLFTAFLIAFTTVFIFGILQIAAIFGI</sequence>
<organism evidence="2 3">
    <name type="scientific">Kribbella italica</name>
    <dbReference type="NCBI Taxonomy" id="1540520"/>
    <lineage>
        <taxon>Bacteria</taxon>
        <taxon>Bacillati</taxon>
        <taxon>Actinomycetota</taxon>
        <taxon>Actinomycetes</taxon>
        <taxon>Propionibacteriales</taxon>
        <taxon>Kribbellaceae</taxon>
        <taxon>Kribbella</taxon>
    </lineage>
</organism>
<keyword evidence="3" id="KW-1185">Reference proteome</keyword>
<evidence type="ECO:0000256" key="1">
    <source>
        <dbReference type="SAM" id="Phobius"/>
    </source>
</evidence>
<dbReference type="RefSeq" id="WP_184794398.1">
    <property type="nucleotide sequence ID" value="NZ_JACHMY010000001.1"/>
</dbReference>
<reference evidence="2 3" key="1">
    <citation type="submission" date="2020-08" db="EMBL/GenBank/DDBJ databases">
        <title>Sequencing the genomes of 1000 actinobacteria strains.</title>
        <authorList>
            <person name="Klenk H.-P."/>
        </authorList>
    </citation>
    <scope>NUCLEOTIDE SEQUENCE [LARGE SCALE GENOMIC DNA]</scope>
    <source>
        <strain evidence="2 3">DSM 28967</strain>
    </source>
</reference>
<dbReference type="EMBL" id="JACHMY010000001">
    <property type="protein sequence ID" value="MBB5834662.1"/>
    <property type="molecule type" value="Genomic_DNA"/>
</dbReference>
<evidence type="ECO:0000313" key="2">
    <source>
        <dbReference type="EMBL" id="MBB5834662.1"/>
    </source>
</evidence>